<evidence type="ECO:0000256" key="3">
    <source>
        <dbReference type="ARBA" id="ARBA00022801"/>
    </source>
</evidence>
<evidence type="ECO:0000313" key="7">
    <source>
        <dbReference type="EMBL" id="KAG8035800.1"/>
    </source>
</evidence>
<evidence type="ECO:0000256" key="5">
    <source>
        <dbReference type="RuleBase" id="RU004262"/>
    </source>
</evidence>
<dbReference type="Pfam" id="PF00151">
    <property type="entry name" value="Lipase"/>
    <property type="match status" value="1"/>
</dbReference>
<evidence type="ECO:0000256" key="1">
    <source>
        <dbReference type="ARBA" id="ARBA00000111"/>
    </source>
</evidence>
<dbReference type="GO" id="GO:0017171">
    <property type="term" value="F:serine hydrolase activity"/>
    <property type="evidence" value="ECO:0007669"/>
    <property type="project" value="TreeGrafter"/>
</dbReference>
<comment type="caution">
    <text evidence="7">The sequence shown here is derived from an EMBL/GenBank/DDBJ whole genome shotgun (WGS) entry which is preliminary data.</text>
</comment>
<organism evidence="7 8">
    <name type="scientific">Cotesia typhae</name>
    <dbReference type="NCBI Taxonomy" id="2053667"/>
    <lineage>
        <taxon>Eukaryota</taxon>
        <taxon>Metazoa</taxon>
        <taxon>Ecdysozoa</taxon>
        <taxon>Arthropoda</taxon>
        <taxon>Hexapoda</taxon>
        <taxon>Insecta</taxon>
        <taxon>Pterygota</taxon>
        <taxon>Neoptera</taxon>
        <taxon>Endopterygota</taxon>
        <taxon>Hymenoptera</taxon>
        <taxon>Apocrita</taxon>
        <taxon>Ichneumonoidea</taxon>
        <taxon>Braconidae</taxon>
        <taxon>Microgastrinae</taxon>
        <taxon>Cotesia</taxon>
    </lineage>
</organism>
<keyword evidence="3" id="KW-0378">Hydrolase</keyword>
<dbReference type="AlphaFoldDB" id="A0A8J5QWG1"/>
<dbReference type="PANTHER" id="PTHR11610">
    <property type="entry name" value="LIPASE"/>
    <property type="match status" value="1"/>
</dbReference>
<name>A0A8J5QWG1_9HYME</name>
<reference evidence="7" key="1">
    <citation type="submission" date="2020-03" db="EMBL/GenBank/DDBJ databases">
        <authorList>
            <person name="Chebbi M.A."/>
            <person name="Drezen J.M."/>
        </authorList>
    </citation>
    <scope>NUCLEOTIDE SEQUENCE</scope>
    <source>
        <tissue evidence="7">Whole body</tissue>
    </source>
</reference>
<proteinExistence type="inferred from homology"/>
<evidence type="ECO:0000256" key="4">
    <source>
        <dbReference type="ARBA" id="ARBA00023157"/>
    </source>
</evidence>
<keyword evidence="4" id="KW-1015">Disulfide bond</keyword>
<dbReference type="PANTHER" id="PTHR11610:SF173">
    <property type="entry name" value="LIPASE DOMAIN-CONTAINING PROTEIN-RELATED"/>
    <property type="match status" value="1"/>
</dbReference>
<evidence type="ECO:0000259" key="6">
    <source>
        <dbReference type="Pfam" id="PF00151"/>
    </source>
</evidence>
<sequence>MYIHAYNENPFNISINAVIGAYLERETDNVLLVDWADLASKPYWQLLPKLKDISKVVTKTLDRLVELGLNLNTFHLIGFSQGAQIAGFIGKSSKHTLPHLTGDKNILF</sequence>
<dbReference type="OrthoDB" id="199913at2759"/>
<keyword evidence="8" id="KW-1185">Reference proteome</keyword>
<accession>A0A8J5QWG1</accession>
<evidence type="ECO:0000313" key="8">
    <source>
        <dbReference type="Proteomes" id="UP000729913"/>
    </source>
</evidence>
<comment type="similarity">
    <text evidence="5">Belongs to the AB hydrolase superfamily. Lipase family.</text>
</comment>
<dbReference type="Proteomes" id="UP000729913">
    <property type="component" value="Unassembled WGS sequence"/>
</dbReference>
<dbReference type="GO" id="GO:0005615">
    <property type="term" value="C:extracellular space"/>
    <property type="evidence" value="ECO:0007669"/>
    <property type="project" value="TreeGrafter"/>
</dbReference>
<protein>
    <recommendedName>
        <fullName evidence="2">phospholipase A1</fullName>
        <ecNumber evidence="2">3.1.1.32</ecNumber>
    </recommendedName>
</protein>
<comment type="catalytic activity">
    <reaction evidence="1">
        <text>a 1,2-diacyl-sn-glycero-3-phosphocholine + H2O = a 2-acyl-sn-glycero-3-phosphocholine + a fatty acid + H(+)</text>
        <dbReference type="Rhea" id="RHEA:18689"/>
        <dbReference type="ChEBI" id="CHEBI:15377"/>
        <dbReference type="ChEBI" id="CHEBI:15378"/>
        <dbReference type="ChEBI" id="CHEBI:28868"/>
        <dbReference type="ChEBI" id="CHEBI:57643"/>
        <dbReference type="ChEBI" id="CHEBI:57875"/>
        <dbReference type="EC" id="3.1.1.32"/>
    </reaction>
</comment>
<dbReference type="InterPro" id="IPR013818">
    <property type="entry name" value="Lipase"/>
</dbReference>
<dbReference type="EC" id="3.1.1.32" evidence="2"/>
<evidence type="ECO:0000256" key="2">
    <source>
        <dbReference type="ARBA" id="ARBA00013179"/>
    </source>
</evidence>
<dbReference type="EMBL" id="JAAOIC020000053">
    <property type="protein sequence ID" value="KAG8035800.1"/>
    <property type="molecule type" value="Genomic_DNA"/>
</dbReference>
<dbReference type="GO" id="GO:0008970">
    <property type="term" value="F:phospholipase A1 activity"/>
    <property type="evidence" value="ECO:0007669"/>
    <property type="project" value="UniProtKB-EC"/>
</dbReference>
<gene>
    <name evidence="7" type="ORF">G9C98_001456</name>
</gene>
<feature type="domain" description="Lipase" evidence="6">
    <location>
        <begin position="1"/>
        <end position="102"/>
    </location>
</feature>
<dbReference type="InterPro" id="IPR000734">
    <property type="entry name" value="TAG_lipase"/>
</dbReference>
<reference evidence="7" key="2">
    <citation type="submission" date="2021-04" db="EMBL/GenBank/DDBJ databases">
        <title>Genome-wide patterns of bracovirus chromosomal integration into multiple host tissues during parasitism.</title>
        <authorList>
            <person name="Chebbi M.A.C."/>
        </authorList>
    </citation>
    <scope>NUCLEOTIDE SEQUENCE</scope>
    <source>
        <tissue evidence="7">Whole body</tissue>
    </source>
</reference>
<dbReference type="GO" id="GO:0016042">
    <property type="term" value="P:lipid catabolic process"/>
    <property type="evidence" value="ECO:0007669"/>
    <property type="project" value="TreeGrafter"/>
</dbReference>